<dbReference type="RefSeq" id="WP_285609622.1">
    <property type="nucleotide sequence ID" value="NZ_BSSD01000002.1"/>
</dbReference>
<gene>
    <name evidence="1" type="ORF">Aglo03_19250</name>
</gene>
<organism evidence="1 2">
    <name type="scientific">Actinokineospora globicatena</name>
    <dbReference type="NCBI Taxonomy" id="103729"/>
    <lineage>
        <taxon>Bacteria</taxon>
        <taxon>Bacillati</taxon>
        <taxon>Actinomycetota</taxon>
        <taxon>Actinomycetes</taxon>
        <taxon>Pseudonocardiales</taxon>
        <taxon>Pseudonocardiaceae</taxon>
        <taxon>Actinokineospora</taxon>
    </lineage>
</organism>
<accession>A0A9W6QM63</accession>
<dbReference type="EMBL" id="BSSD01000002">
    <property type="protein sequence ID" value="GLW91109.1"/>
    <property type="molecule type" value="Genomic_DNA"/>
</dbReference>
<proteinExistence type="predicted"/>
<evidence type="ECO:0000313" key="1">
    <source>
        <dbReference type="EMBL" id="GLW91109.1"/>
    </source>
</evidence>
<dbReference type="SUPFAM" id="SSF56784">
    <property type="entry name" value="HAD-like"/>
    <property type="match status" value="1"/>
</dbReference>
<keyword evidence="2" id="KW-1185">Reference proteome</keyword>
<comment type="caution">
    <text evidence="1">The sequence shown here is derived from an EMBL/GenBank/DDBJ whole genome shotgun (WGS) entry which is preliminary data.</text>
</comment>
<sequence length="135" mass="14023">MAESDDHAVAFATGGMREVTAVKLAAFGVTGPVATAADHTFREHVVREAIHQAGAGFDRVISVGDGPWDVRAAVAIGSECVGSSPAPFGPWFPESAVFASFVDIDLSADFTLVALEDVVEPDAFTARPAACACWN</sequence>
<dbReference type="AlphaFoldDB" id="A0A9W6QM63"/>
<evidence type="ECO:0000313" key="2">
    <source>
        <dbReference type="Proteomes" id="UP001165042"/>
    </source>
</evidence>
<dbReference type="Proteomes" id="UP001165042">
    <property type="component" value="Unassembled WGS sequence"/>
</dbReference>
<name>A0A9W6QM63_9PSEU</name>
<reference evidence="1" key="1">
    <citation type="submission" date="2023-02" db="EMBL/GenBank/DDBJ databases">
        <title>Actinokineospora globicatena NBRC 15670.</title>
        <authorList>
            <person name="Ichikawa N."/>
            <person name="Sato H."/>
            <person name="Tonouchi N."/>
        </authorList>
    </citation>
    <scope>NUCLEOTIDE SEQUENCE</scope>
    <source>
        <strain evidence="1">NBRC 15670</strain>
    </source>
</reference>
<dbReference type="Gene3D" id="3.40.50.1000">
    <property type="entry name" value="HAD superfamily/HAD-like"/>
    <property type="match status" value="1"/>
</dbReference>
<dbReference type="InterPro" id="IPR023214">
    <property type="entry name" value="HAD_sf"/>
</dbReference>
<evidence type="ECO:0008006" key="3">
    <source>
        <dbReference type="Google" id="ProtNLM"/>
    </source>
</evidence>
<dbReference type="InterPro" id="IPR036412">
    <property type="entry name" value="HAD-like_sf"/>
</dbReference>
<protein>
    <recommendedName>
        <fullName evidence="3">Haloacid dehalogenase-like hydrolase</fullName>
    </recommendedName>
</protein>